<dbReference type="RefSeq" id="WP_279296654.1">
    <property type="nucleotide sequence ID" value="NZ_JAOTIF010000004.1"/>
</dbReference>
<protein>
    <submittedName>
        <fullName evidence="1">Uncharacterized protein</fullName>
    </submittedName>
</protein>
<dbReference type="EMBL" id="JAOTIF010000004">
    <property type="protein sequence ID" value="MCU7549213.1"/>
    <property type="molecule type" value="Genomic_DNA"/>
</dbReference>
<keyword evidence="2" id="KW-1185">Reference proteome</keyword>
<organism evidence="1 2">
    <name type="scientific">Paraflavisolibacter caeni</name>
    <dbReference type="NCBI Taxonomy" id="2982496"/>
    <lineage>
        <taxon>Bacteria</taxon>
        <taxon>Pseudomonadati</taxon>
        <taxon>Bacteroidota</taxon>
        <taxon>Chitinophagia</taxon>
        <taxon>Chitinophagales</taxon>
        <taxon>Chitinophagaceae</taxon>
        <taxon>Paraflavisolibacter</taxon>
    </lineage>
</organism>
<gene>
    <name evidence="1" type="ORF">OCK74_08805</name>
</gene>
<comment type="caution">
    <text evidence="1">The sequence shown here is derived from an EMBL/GenBank/DDBJ whole genome shotgun (WGS) entry which is preliminary data.</text>
</comment>
<name>A0A9X2XWZ0_9BACT</name>
<accession>A0A9X2XWZ0</accession>
<reference evidence="1" key="2">
    <citation type="submission" date="2023-04" db="EMBL/GenBank/DDBJ databases">
        <title>Paracnuella aquatica gen. nov., sp. nov., a member of the family Chitinophagaceae isolated from a hot spring.</title>
        <authorList>
            <person name="Wang C."/>
        </authorList>
    </citation>
    <scope>NUCLEOTIDE SEQUENCE</scope>
    <source>
        <strain evidence="1">LB-8</strain>
    </source>
</reference>
<proteinExistence type="predicted"/>
<evidence type="ECO:0000313" key="2">
    <source>
        <dbReference type="Proteomes" id="UP001155483"/>
    </source>
</evidence>
<sequence>MKGIVYEVTGTDVLGLAPVFHEKYKRGYAYETTTHFVHYYAYDYGWNSLQINLCVTEPKNGTLEDWVKKHFEATNIHTVDYEVGETIEGVWRPGLYYYEHIYQALNTCESERRLNEQALRVLLEKLDDIFLYIEPDATSFKTYSHKLRELLILACTEVESSWVYFLDKAGVSPVNRSSFTTKDYIRLKDVLFLEEYECTFKGHTSIPAIQPFKGWDDTSPTKSLSWYDAYNKTKHNRVLNFSEANMYNVIQAVIASIIMYIVRYSPFPMQEESGTFNSLINQHFKFRLVDSDVKKHYIPLIEIPAPFRPDIISYSPFKNGHVKPYVVKPFIL</sequence>
<dbReference type="Proteomes" id="UP001155483">
    <property type="component" value="Unassembled WGS sequence"/>
</dbReference>
<evidence type="ECO:0000313" key="1">
    <source>
        <dbReference type="EMBL" id="MCU7549213.1"/>
    </source>
</evidence>
<reference evidence="1" key="1">
    <citation type="submission" date="2022-09" db="EMBL/GenBank/DDBJ databases">
        <authorList>
            <person name="Yuan C."/>
            <person name="Ke Z."/>
        </authorList>
    </citation>
    <scope>NUCLEOTIDE SEQUENCE</scope>
    <source>
        <strain evidence="1">LB-8</strain>
    </source>
</reference>
<dbReference type="AlphaFoldDB" id="A0A9X2XWZ0"/>